<dbReference type="RefSeq" id="WP_188585170.1">
    <property type="nucleotide sequence ID" value="NZ_BMGC01000003.1"/>
</dbReference>
<feature type="region of interest" description="Disordered" evidence="1">
    <location>
        <begin position="119"/>
        <end position="148"/>
    </location>
</feature>
<proteinExistence type="predicted"/>
<gene>
    <name evidence="2" type="ORF">GCM10011489_06780</name>
</gene>
<dbReference type="Proteomes" id="UP000621454">
    <property type="component" value="Unassembled WGS sequence"/>
</dbReference>
<name>A0A916WP71_9ACTN</name>
<sequence length="148" mass="15996">MTSAHAAVDFEQLQATLADQIREVTRLSNEAKAFTEWAQSRDRLVTIWVNAAGVVIKTEIDDDAFDKLDTDELAVTITETTQAAATKVAAKVAEKTAEIQAVTGTSGLSERLRSIPGLAELGRPAAPSMAGPDAESRRRLGLTDREEW</sequence>
<protein>
    <recommendedName>
        <fullName evidence="4">YbaB/EbfC DNA-binding family protein</fullName>
    </recommendedName>
</protein>
<comment type="caution">
    <text evidence="2">The sequence shown here is derived from an EMBL/GenBank/DDBJ whole genome shotgun (WGS) entry which is preliminary data.</text>
</comment>
<dbReference type="SUPFAM" id="SSF82607">
    <property type="entry name" value="YbaB-like"/>
    <property type="match status" value="1"/>
</dbReference>
<evidence type="ECO:0000313" key="3">
    <source>
        <dbReference type="Proteomes" id="UP000621454"/>
    </source>
</evidence>
<dbReference type="InterPro" id="IPR004401">
    <property type="entry name" value="YbaB/EbfC"/>
</dbReference>
<dbReference type="Gene3D" id="3.30.1310.10">
    <property type="entry name" value="Nucleoid-associated protein YbaB-like domain"/>
    <property type="match status" value="1"/>
</dbReference>
<dbReference type="GO" id="GO:0003677">
    <property type="term" value="F:DNA binding"/>
    <property type="evidence" value="ECO:0007669"/>
    <property type="project" value="InterPro"/>
</dbReference>
<keyword evidence="3" id="KW-1185">Reference proteome</keyword>
<organism evidence="2 3">
    <name type="scientific">Gordonia jinhuaensis</name>
    <dbReference type="NCBI Taxonomy" id="1517702"/>
    <lineage>
        <taxon>Bacteria</taxon>
        <taxon>Bacillati</taxon>
        <taxon>Actinomycetota</taxon>
        <taxon>Actinomycetes</taxon>
        <taxon>Mycobacteriales</taxon>
        <taxon>Gordoniaceae</taxon>
        <taxon>Gordonia</taxon>
    </lineage>
</organism>
<reference evidence="2" key="1">
    <citation type="journal article" date="2014" name="Int. J. Syst. Evol. Microbiol.">
        <title>Complete genome sequence of Corynebacterium casei LMG S-19264T (=DSM 44701T), isolated from a smear-ripened cheese.</title>
        <authorList>
            <consortium name="US DOE Joint Genome Institute (JGI-PGF)"/>
            <person name="Walter F."/>
            <person name="Albersmeier A."/>
            <person name="Kalinowski J."/>
            <person name="Ruckert C."/>
        </authorList>
    </citation>
    <scope>NUCLEOTIDE SEQUENCE</scope>
    <source>
        <strain evidence="2">CGMCC 1.12827</strain>
    </source>
</reference>
<dbReference type="Pfam" id="PF02575">
    <property type="entry name" value="YbaB_DNA_bd"/>
    <property type="match status" value="1"/>
</dbReference>
<accession>A0A916WP71</accession>
<dbReference type="InterPro" id="IPR036894">
    <property type="entry name" value="YbaB-like_sf"/>
</dbReference>
<reference evidence="2" key="2">
    <citation type="submission" date="2020-09" db="EMBL/GenBank/DDBJ databases">
        <authorList>
            <person name="Sun Q."/>
            <person name="Zhou Y."/>
        </authorList>
    </citation>
    <scope>NUCLEOTIDE SEQUENCE</scope>
    <source>
        <strain evidence="2">CGMCC 1.12827</strain>
    </source>
</reference>
<feature type="compositionally biased region" description="Basic and acidic residues" evidence="1">
    <location>
        <begin position="134"/>
        <end position="148"/>
    </location>
</feature>
<evidence type="ECO:0000256" key="1">
    <source>
        <dbReference type="SAM" id="MobiDB-lite"/>
    </source>
</evidence>
<evidence type="ECO:0008006" key="4">
    <source>
        <dbReference type="Google" id="ProtNLM"/>
    </source>
</evidence>
<dbReference type="AlphaFoldDB" id="A0A916WP71"/>
<evidence type="ECO:0000313" key="2">
    <source>
        <dbReference type="EMBL" id="GGB21256.1"/>
    </source>
</evidence>
<dbReference type="EMBL" id="BMGC01000003">
    <property type="protein sequence ID" value="GGB21256.1"/>
    <property type="molecule type" value="Genomic_DNA"/>
</dbReference>